<dbReference type="GO" id="GO:0046872">
    <property type="term" value="F:metal ion binding"/>
    <property type="evidence" value="ECO:0007669"/>
    <property type="project" value="UniProtKB-KW"/>
</dbReference>
<dbReference type="RefSeq" id="WP_155462276.1">
    <property type="nucleotide sequence ID" value="NZ_WNKY01000003.1"/>
</dbReference>
<dbReference type="SMART" id="SM00491">
    <property type="entry name" value="HELICc2"/>
    <property type="match status" value="1"/>
</dbReference>
<dbReference type="Pfam" id="PF13307">
    <property type="entry name" value="Helicase_C_2"/>
    <property type="match status" value="1"/>
</dbReference>
<dbReference type="GO" id="GO:0003677">
    <property type="term" value="F:DNA binding"/>
    <property type="evidence" value="ECO:0007669"/>
    <property type="project" value="UniProtKB-KW"/>
</dbReference>
<keyword evidence="8" id="KW-0408">Iron</keyword>
<keyword evidence="9" id="KW-0411">Iron-sulfur</keyword>
<protein>
    <submittedName>
        <fullName evidence="15">ATP-dependent DNA helicase</fullName>
    </submittedName>
</protein>
<evidence type="ECO:0000256" key="13">
    <source>
        <dbReference type="ARBA" id="ARBA00038058"/>
    </source>
</evidence>
<dbReference type="PANTHER" id="PTHR11472:SF34">
    <property type="entry name" value="REGULATOR OF TELOMERE ELONGATION HELICASE 1"/>
    <property type="match status" value="1"/>
</dbReference>
<dbReference type="InterPro" id="IPR010614">
    <property type="entry name" value="RAD3-like_helicase_DEAD"/>
</dbReference>
<keyword evidence="1" id="KW-0004">4Fe-4S</keyword>
<dbReference type="EMBL" id="WNKY01000003">
    <property type="protein sequence ID" value="MTV36923.1"/>
    <property type="molecule type" value="Genomic_DNA"/>
</dbReference>
<feature type="domain" description="Helicase ATP-binding" evidence="14">
    <location>
        <begin position="173"/>
        <end position="434"/>
    </location>
</feature>
<evidence type="ECO:0000313" key="16">
    <source>
        <dbReference type="Proteomes" id="UP000475582"/>
    </source>
</evidence>
<evidence type="ECO:0000256" key="7">
    <source>
        <dbReference type="ARBA" id="ARBA00022840"/>
    </source>
</evidence>
<sequence length="774" mass="87203">MTYVVAVRALCEFTAKTGDLDLRFTPSPTAQEGIAGHGVVTSRRDDDYQTEISLSGDFGPLHVRGRADGYDIRANRLEEIKTYRGDLKKMPDNQRALHWAQVKIYGHLLCKDQGLEKIHLALVYFDIGSQKETVLHEDHTAADLQTYFEQQCGLFLQWAQQEMAHRAERDLQLKAMRFPYGDFRPGQRQLAEAMYRASNRKVCLLAQAPTGIGKTVGSLFPMLKASADHGIDKVFFLAAKTSGRQMALDAVDLIREGAPLLPLRTLEMAAKSTACVNPDKACHGESCPLAKGFYDRLPAARESALAIMAPSESGSAPPALDRDTLRAIALAHNVCPYYLSSEMARWCDIVIGDYNYYFDSSAMLYSLTQLNDWKVNILVDEAHNMVSRARKMYSADMEHDGLRQLRKIVPDELKKPLDRVHKQWNQLEKDQTAEYQSYAELPEKFMGALQTASTAISDYMADHPGYVEPDLQSFYFNALMFARLAESFGDHALFDIEKAPGARASNSNSVLCIRNIVPAPYLKPRFESTHTTALFSATLSPWNYFGDMLGMPETTAWVDVESPFVAEQLSVQVAQHISTRYAHRQQSLRPIAELMGQQYATQRGNYLAFFSSFDYMEKAANQFSELYPEVPVWRQSRRMDEAERAQFLDRFTLDSEGIGFAVLGGSFGEGVDLPGARLIGAFVATLGLPQVNPVNEQIRQRMETIFGAGYDYTYTYPGMQKVVQAAGRVIRTQSDRGTVYLIDDRFGRPEIQELMPNWWRIDRYAPIPQTRPAK</sequence>
<evidence type="ECO:0000256" key="4">
    <source>
        <dbReference type="ARBA" id="ARBA00022763"/>
    </source>
</evidence>
<keyword evidence="10" id="KW-0238">DNA-binding</keyword>
<evidence type="ECO:0000256" key="1">
    <source>
        <dbReference type="ARBA" id="ARBA00022485"/>
    </source>
</evidence>
<dbReference type="GO" id="GO:0051539">
    <property type="term" value="F:4 iron, 4 sulfur cluster binding"/>
    <property type="evidence" value="ECO:0007669"/>
    <property type="project" value="UniProtKB-KW"/>
</dbReference>
<dbReference type="SMART" id="SM00488">
    <property type="entry name" value="DEXDc2"/>
    <property type="match status" value="1"/>
</dbReference>
<dbReference type="SUPFAM" id="SSF52540">
    <property type="entry name" value="P-loop containing nucleoside triphosphate hydrolases"/>
    <property type="match status" value="1"/>
</dbReference>
<dbReference type="OrthoDB" id="9765586at2"/>
<evidence type="ECO:0000256" key="3">
    <source>
        <dbReference type="ARBA" id="ARBA00022741"/>
    </source>
</evidence>
<dbReference type="Gene3D" id="1.10.275.30">
    <property type="match status" value="1"/>
</dbReference>
<dbReference type="AlphaFoldDB" id="A0A6L6PDD4"/>
<dbReference type="GO" id="GO:0003678">
    <property type="term" value="F:DNA helicase activity"/>
    <property type="evidence" value="ECO:0007669"/>
    <property type="project" value="InterPro"/>
</dbReference>
<evidence type="ECO:0000256" key="6">
    <source>
        <dbReference type="ARBA" id="ARBA00022806"/>
    </source>
</evidence>
<keyword evidence="6 15" id="KW-0347">Helicase</keyword>
<dbReference type="InterPro" id="IPR014013">
    <property type="entry name" value="Helic_SF1/SF2_ATP-bd_DinG/Rad3"/>
</dbReference>
<dbReference type="Pfam" id="PF06733">
    <property type="entry name" value="DEAD_2"/>
    <property type="match status" value="1"/>
</dbReference>
<proteinExistence type="inferred from homology"/>
<evidence type="ECO:0000256" key="2">
    <source>
        <dbReference type="ARBA" id="ARBA00022723"/>
    </source>
</evidence>
<keyword evidence="16" id="KW-1185">Reference proteome</keyword>
<dbReference type="InterPro" id="IPR011604">
    <property type="entry name" value="PDDEXK-like_dom_sf"/>
</dbReference>
<evidence type="ECO:0000256" key="12">
    <source>
        <dbReference type="ARBA" id="ARBA00023235"/>
    </source>
</evidence>
<keyword evidence="4" id="KW-0227">DNA damage</keyword>
<accession>A0A6L6PDD4</accession>
<comment type="caution">
    <text evidence="15">The sequence shown here is derived from an EMBL/GenBank/DDBJ whole genome shotgun (WGS) entry which is preliminary data.</text>
</comment>
<dbReference type="InterPro" id="IPR045028">
    <property type="entry name" value="DinG/Rad3-like"/>
</dbReference>
<keyword evidence="12" id="KW-0413">Isomerase</keyword>
<evidence type="ECO:0000256" key="9">
    <source>
        <dbReference type="ARBA" id="ARBA00023014"/>
    </source>
</evidence>
<evidence type="ECO:0000256" key="5">
    <source>
        <dbReference type="ARBA" id="ARBA00022801"/>
    </source>
</evidence>
<organism evidence="15 16">
    <name type="scientific">Duganella radicis</name>
    <dbReference type="NCBI Taxonomy" id="551988"/>
    <lineage>
        <taxon>Bacteria</taxon>
        <taxon>Pseudomonadati</taxon>
        <taxon>Pseudomonadota</taxon>
        <taxon>Betaproteobacteria</taxon>
        <taxon>Burkholderiales</taxon>
        <taxon>Oxalobacteraceae</taxon>
        <taxon>Telluria group</taxon>
        <taxon>Duganella</taxon>
    </lineage>
</organism>
<keyword evidence="2" id="KW-0479">Metal-binding</keyword>
<keyword evidence="11" id="KW-0234">DNA repair</keyword>
<dbReference type="InterPro" id="IPR006555">
    <property type="entry name" value="ATP-dep_Helicase_C"/>
</dbReference>
<dbReference type="Gene3D" id="3.90.320.10">
    <property type="match status" value="1"/>
</dbReference>
<dbReference type="GO" id="GO:0005524">
    <property type="term" value="F:ATP binding"/>
    <property type="evidence" value="ECO:0007669"/>
    <property type="project" value="UniProtKB-KW"/>
</dbReference>
<evidence type="ECO:0000259" key="14">
    <source>
        <dbReference type="PROSITE" id="PS51193"/>
    </source>
</evidence>
<keyword evidence="7" id="KW-0067">ATP-binding</keyword>
<dbReference type="Gene3D" id="3.40.50.300">
    <property type="entry name" value="P-loop containing nucleotide triphosphate hydrolases"/>
    <property type="match status" value="2"/>
</dbReference>
<evidence type="ECO:0000313" key="15">
    <source>
        <dbReference type="EMBL" id="MTV36923.1"/>
    </source>
</evidence>
<name>A0A6L6PDD4_9BURK</name>
<dbReference type="PANTHER" id="PTHR11472">
    <property type="entry name" value="DNA REPAIR DEAD HELICASE RAD3/XP-D SUBFAMILY MEMBER"/>
    <property type="match status" value="1"/>
</dbReference>
<dbReference type="PROSITE" id="PS51193">
    <property type="entry name" value="HELICASE_ATP_BIND_2"/>
    <property type="match status" value="1"/>
</dbReference>
<evidence type="ECO:0000256" key="8">
    <source>
        <dbReference type="ARBA" id="ARBA00023004"/>
    </source>
</evidence>
<dbReference type="GO" id="GO:0016818">
    <property type="term" value="F:hydrolase activity, acting on acid anhydrides, in phosphorus-containing anhydrides"/>
    <property type="evidence" value="ECO:0007669"/>
    <property type="project" value="InterPro"/>
</dbReference>
<comment type="similarity">
    <text evidence="13">Belongs to the helicase family. DinG subfamily.</text>
</comment>
<keyword evidence="5" id="KW-0378">Hydrolase</keyword>
<keyword evidence="3" id="KW-0547">Nucleotide-binding</keyword>
<dbReference type="InterPro" id="IPR027417">
    <property type="entry name" value="P-loop_NTPase"/>
</dbReference>
<reference evidence="15 16" key="1">
    <citation type="submission" date="2019-11" db="EMBL/GenBank/DDBJ databases">
        <title>Type strains purchased from KCTC, JCM and DSMZ.</title>
        <authorList>
            <person name="Lu H."/>
        </authorList>
    </citation>
    <scope>NUCLEOTIDE SEQUENCE [LARGE SCALE GENOMIC DNA]</scope>
    <source>
        <strain evidence="15 16">KCTC 22382</strain>
    </source>
</reference>
<evidence type="ECO:0000256" key="11">
    <source>
        <dbReference type="ARBA" id="ARBA00023204"/>
    </source>
</evidence>
<dbReference type="InterPro" id="IPR006554">
    <property type="entry name" value="Helicase-like_DEXD_c2"/>
</dbReference>
<evidence type="ECO:0000256" key="10">
    <source>
        <dbReference type="ARBA" id="ARBA00023125"/>
    </source>
</evidence>
<dbReference type="GO" id="GO:0006281">
    <property type="term" value="P:DNA repair"/>
    <property type="evidence" value="ECO:0007669"/>
    <property type="project" value="UniProtKB-KW"/>
</dbReference>
<gene>
    <name evidence="15" type="ORF">GM676_04895</name>
</gene>
<dbReference type="Proteomes" id="UP000475582">
    <property type="component" value="Unassembled WGS sequence"/>
</dbReference>